<feature type="compositionally biased region" description="Acidic residues" evidence="1">
    <location>
        <begin position="69"/>
        <end position="78"/>
    </location>
</feature>
<dbReference type="STRING" id="1073996.SAMN05444271_105144"/>
<name>A0A1H6SQS8_9EURY</name>
<feature type="region of interest" description="Disordered" evidence="1">
    <location>
        <begin position="57"/>
        <end position="82"/>
    </location>
</feature>
<gene>
    <name evidence="2" type="ORF">SAMN05444271_105144</name>
</gene>
<dbReference type="KEGG" id="hae:halTADL_3144"/>
<evidence type="ECO:0000313" key="2">
    <source>
        <dbReference type="EMBL" id="SEI68194.1"/>
    </source>
</evidence>
<reference evidence="2 3" key="1">
    <citation type="submission" date="2016-10" db="EMBL/GenBank/DDBJ databases">
        <authorList>
            <person name="de Groot N.N."/>
        </authorList>
    </citation>
    <scope>NUCLEOTIDE SEQUENCE [LARGE SCALE GENOMIC DNA]</scope>
    <source>
        <strain evidence="2 3">DSM 22187</strain>
    </source>
</reference>
<proteinExistence type="predicted"/>
<dbReference type="EMBL" id="FNYR01000005">
    <property type="protein sequence ID" value="SEI68194.1"/>
    <property type="molecule type" value="Genomic_DNA"/>
</dbReference>
<dbReference type="Proteomes" id="UP000198888">
    <property type="component" value="Unassembled WGS sequence"/>
</dbReference>
<sequence length="410" mass="41534">MSDTQTQPVDPEAAGTLAAELATAPFVRLYGHADGDSLAAVGLLAVALRNRGVPFQTHVSADPAGDLATDPEPEEGDDESRTLLVTPGRGEAADHTLPPAGDSRPASVVAAAVSRELGVDPDPLLALAGVIASGSLPGTDGSGSLLETAEQTGLVERRPGVGVPTADLTDGLAHSTLVEAPFSADTDVVEALLADLDLPAAPTEFDDEDHTRVASVVALETSTAETSTPKAAEAVETVLRPYTTPNGPFATLGGYADVLSALAAETPGLAISLALGAPDITAEAVDVWRDHASAVHSALDEPITGRYEGVFVLRVDTDRPAVLSTVARLAQRFRSPEPVALIVTAEAVDGQRHAAAAAAADDPQGLADALASVATEFGGTAGGTPTQATLRVDGDVSDGDLIAAVREAIQ</sequence>
<organism evidence="2 3">
    <name type="scientific">Halohasta litchfieldiae</name>
    <dbReference type="NCBI Taxonomy" id="1073996"/>
    <lineage>
        <taxon>Archaea</taxon>
        <taxon>Methanobacteriati</taxon>
        <taxon>Methanobacteriota</taxon>
        <taxon>Stenosarchaea group</taxon>
        <taxon>Halobacteria</taxon>
        <taxon>Halobacteriales</taxon>
        <taxon>Haloferacaceae</taxon>
        <taxon>Halohasta</taxon>
    </lineage>
</organism>
<dbReference type="AlphaFoldDB" id="A0A1H6SQS8"/>
<accession>A0A2H4Q644</accession>
<dbReference type="RefSeq" id="WP_089671433.1">
    <property type="nucleotide sequence ID" value="NZ_CP024845.1"/>
</dbReference>
<evidence type="ECO:0000313" key="3">
    <source>
        <dbReference type="Proteomes" id="UP000198888"/>
    </source>
</evidence>
<dbReference type="GeneID" id="35003911"/>
<protein>
    <recommendedName>
        <fullName evidence="4">Exonuclease RecJ</fullName>
    </recommendedName>
</protein>
<dbReference type="OrthoDB" id="157374at2157"/>
<accession>A0A1H6SQS8</accession>
<evidence type="ECO:0008006" key="4">
    <source>
        <dbReference type="Google" id="ProtNLM"/>
    </source>
</evidence>
<evidence type="ECO:0000256" key="1">
    <source>
        <dbReference type="SAM" id="MobiDB-lite"/>
    </source>
</evidence>
<keyword evidence="3" id="KW-1185">Reference proteome</keyword>